<name>A0A174CYF3_9CLOT</name>
<reference evidence="2 3" key="1">
    <citation type="submission" date="2015-09" db="EMBL/GenBank/DDBJ databases">
        <authorList>
            <consortium name="Pathogen Informatics"/>
        </authorList>
    </citation>
    <scope>NUCLEOTIDE SEQUENCE [LARGE SCALE GENOMIC DNA]</scope>
    <source>
        <strain evidence="2 3">2789STDY5834855</strain>
    </source>
</reference>
<gene>
    <name evidence="2" type="ORF">ERS852470_01620</name>
</gene>
<dbReference type="RefSeq" id="WP_042402435.1">
    <property type="nucleotide sequence ID" value="NZ_CYZV01000015.1"/>
</dbReference>
<evidence type="ECO:0000313" key="3">
    <source>
        <dbReference type="Proteomes" id="UP000095558"/>
    </source>
</evidence>
<proteinExistence type="predicted"/>
<dbReference type="GeneID" id="83013317"/>
<evidence type="ECO:0000256" key="1">
    <source>
        <dbReference type="SAM" id="Phobius"/>
    </source>
</evidence>
<dbReference type="Proteomes" id="UP000095558">
    <property type="component" value="Unassembled WGS sequence"/>
</dbReference>
<feature type="transmembrane region" description="Helical" evidence="1">
    <location>
        <begin position="64"/>
        <end position="84"/>
    </location>
</feature>
<keyword evidence="1" id="KW-0472">Membrane</keyword>
<evidence type="ECO:0000313" key="2">
    <source>
        <dbReference type="EMBL" id="CUO16830.1"/>
    </source>
</evidence>
<dbReference type="AlphaFoldDB" id="A0A174CYF3"/>
<accession>A0A174CYF3</accession>
<sequence length="87" mass="10047">MAKKKRKNNTKKPMVKKENNIKEKGPFKTFISKKYVKITLHIITAIVWVLFLIDFSSFKRLGTFPNAILSILALATLLLEWEVINGK</sequence>
<feature type="transmembrane region" description="Helical" evidence="1">
    <location>
        <begin position="38"/>
        <end position="58"/>
    </location>
</feature>
<protein>
    <submittedName>
        <fullName evidence="2">Uncharacterized protein</fullName>
    </submittedName>
</protein>
<organism evidence="2 3">
    <name type="scientific">Clostridium disporicum</name>
    <dbReference type="NCBI Taxonomy" id="84024"/>
    <lineage>
        <taxon>Bacteria</taxon>
        <taxon>Bacillati</taxon>
        <taxon>Bacillota</taxon>
        <taxon>Clostridia</taxon>
        <taxon>Eubacteriales</taxon>
        <taxon>Clostridiaceae</taxon>
        <taxon>Clostridium</taxon>
    </lineage>
</organism>
<keyword evidence="1" id="KW-0812">Transmembrane</keyword>
<dbReference type="EMBL" id="CYZV01000015">
    <property type="protein sequence ID" value="CUO16830.1"/>
    <property type="molecule type" value="Genomic_DNA"/>
</dbReference>
<keyword evidence="1" id="KW-1133">Transmembrane helix</keyword>